<name>A0AAD7HH08_9AGAR</name>
<dbReference type="Proteomes" id="UP001215280">
    <property type="component" value="Unassembled WGS sequence"/>
</dbReference>
<comment type="caution">
    <text evidence="1">The sequence shown here is derived from an EMBL/GenBank/DDBJ whole genome shotgun (WGS) entry which is preliminary data.</text>
</comment>
<reference evidence="1" key="1">
    <citation type="submission" date="2023-03" db="EMBL/GenBank/DDBJ databases">
        <title>Massive genome expansion in bonnet fungi (Mycena s.s.) driven by repeated elements and novel gene families across ecological guilds.</title>
        <authorList>
            <consortium name="Lawrence Berkeley National Laboratory"/>
            <person name="Harder C.B."/>
            <person name="Miyauchi S."/>
            <person name="Viragh M."/>
            <person name="Kuo A."/>
            <person name="Thoen E."/>
            <person name="Andreopoulos B."/>
            <person name="Lu D."/>
            <person name="Skrede I."/>
            <person name="Drula E."/>
            <person name="Henrissat B."/>
            <person name="Morin E."/>
            <person name="Kohler A."/>
            <person name="Barry K."/>
            <person name="LaButti K."/>
            <person name="Morin E."/>
            <person name="Salamov A."/>
            <person name="Lipzen A."/>
            <person name="Mereny Z."/>
            <person name="Hegedus B."/>
            <person name="Baldrian P."/>
            <person name="Stursova M."/>
            <person name="Weitz H."/>
            <person name="Taylor A."/>
            <person name="Grigoriev I.V."/>
            <person name="Nagy L.G."/>
            <person name="Martin F."/>
            <person name="Kauserud H."/>
        </authorList>
    </citation>
    <scope>NUCLEOTIDE SEQUENCE</scope>
    <source>
        <strain evidence="1">CBHHK188m</strain>
    </source>
</reference>
<evidence type="ECO:0000313" key="1">
    <source>
        <dbReference type="EMBL" id="KAJ7719635.1"/>
    </source>
</evidence>
<dbReference type="EMBL" id="JARJLG010000289">
    <property type="protein sequence ID" value="KAJ7719635.1"/>
    <property type="molecule type" value="Genomic_DNA"/>
</dbReference>
<feature type="non-terminal residue" evidence="1">
    <location>
        <position position="115"/>
    </location>
</feature>
<organism evidence="1 2">
    <name type="scientific">Mycena maculata</name>
    <dbReference type="NCBI Taxonomy" id="230809"/>
    <lineage>
        <taxon>Eukaryota</taxon>
        <taxon>Fungi</taxon>
        <taxon>Dikarya</taxon>
        <taxon>Basidiomycota</taxon>
        <taxon>Agaricomycotina</taxon>
        <taxon>Agaricomycetes</taxon>
        <taxon>Agaricomycetidae</taxon>
        <taxon>Agaricales</taxon>
        <taxon>Marasmiineae</taxon>
        <taxon>Mycenaceae</taxon>
        <taxon>Mycena</taxon>
    </lineage>
</organism>
<gene>
    <name evidence="1" type="ORF">DFH07DRAFT_707159</name>
</gene>
<feature type="non-terminal residue" evidence="1">
    <location>
        <position position="1"/>
    </location>
</feature>
<accession>A0AAD7HH08</accession>
<protein>
    <submittedName>
        <fullName evidence="1">Uncharacterized protein</fullName>
    </submittedName>
</protein>
<proteinExistence type="predicted"/>
<sequence>ELGLANDPNLRSAFHADEERIAGLLASIFNSKSEEDAALRLEGDSAQSFLDVVQETLDRGFLIDPEHSRKALRIIRKLSESCDKLPSSLFITGVTGREEHPTFGGGFGDIYRSSY</sequence>
<evidence type="ECO:0000313" key="2">
    <source>
        <dbReference type="Proteomes" id="UP001215280"/>
    </source>
</evidence>
<keyword evidence="2" id="KW-1185">Reference proteome</keyword>
<dbReference type="AlphaFoldDB" id="A0AAD7HH08"/>